<gene>
    <name evidence="2" type="ORF">IAB89_10380</name>
</gene>
<proteinExistence type="predicted"/>
<dbReference type="CDD" id="cd02511">
    <property type="entry name" value="Beta4Glucosyltransferase"/>
    <property type="match status" value="1"/>
</dbReference>
<accession>A0A9D1APT5</accession>
<dbReference type="InterPro" id="IPR011990">
    <property type="entry name" value="TPR-like_helical_dom_sf"/>
</dbReference>
<dbReference type="Gene3D" id="1.25.40.10">
    <property type="entry name" value="Tetratricopeptide repeat domain"/>
    <property type="match status" value="1"/>
</dbReference>
<feature type="domain" description="Glycosyltransferase 2-like" evidence="1">
    <location>
        <begin position="5"/>
        <end position="148"/>
    </location>
</feature>
<sequence>MITISLCMIVKNEEDVLERCLRSAEGVADEIIIADTGSTDQTKEIARRCGAKVYDFVWKDDFAAARNFAFSKATCDYLFWLDADDVVPEQTRRGLLLLREKLDPTVDMVMLPYHTAFDAAGRPTLIFYRERLLRRAKGFRWEGEVHEVIPPSGRRISLPLPIEHRKLKAPETGRNLRIFEGLLKKGKSLTPRQQLYYARELVGAGRDPEAAVWLKRFLDERGGWLEDNIRACLDLAACRERLGDWEGALNAVFTSFVFDSPRAEACCAAGGLLQSRGDYRRAAYWYRLAVDCPPPDNRFGFYNPDFAGFFPLMQLCVCFDRLGETETAYDYHKRAQALKPEEEAVLYNERYFEGLGFPKAQQPSCQETEKPV</sequence>
<dbReference type="Pfam" id="PF00535">
    <property type="entry name" value="Glycos_transf_2"/>
    <property type="match status" value="1"/>
</dbReference>
<comment type="caution">
    <text evidence="2">The sequence shown here is derived from an EMBL/GenBank/DDBJ whole genome shotgun (WGS) entry which is preliminary data.</text>
</comment>
<name>A0A9D1APT5_9FIRM</name>
<dbReference type="InterPro" id="IPR029044">
    <property type="entry name" value="Nucleotide-diphossugar_trans"/>
</dbReference>
<dbReference type="InterPro" id="IPR001173">
    <property type="entry name" value="Glyco_trans_2-like"/>
</dbReference>
<protein>
    <submittedName>
        <fullName evidence="2">Glycosyltransferase family 2 protein</fullName>
    </submittedName>
</protein>
<dbReference type="SUPFAM" id="SSF48452">
    <property type="entry name" value="TPR-like"/>
    <property type="match status" value="1"/>
</dbReference>
<dbReference type="PANTHER" id="PTHR43630:SF2">
    <property type="entry name" value="GLYCOSYLTRANSFERASE"/>
    <property type="match status" value="1"/>
</dbReference>
<dbReference type="PANTHER" id="PTHR43630">
    <property type="entry name" value="POLY-BETA-1,6-N-ACETYL-D-GLUCOSAMINE SYNTHASE"/>
    <property type="match status" value="1"/>
</dbReference>
<dbReference type="EMBL" id="DVGZ01000112">
    <property type="protein sequence ID" value="HIR48037.1"/>
    <property type="molecule type" value="Genomic_DNA"/>
</dbReference>
<reference evidence="2" key="1">
    <citation type="submission" date="2020-10" db="EMBL/GenBank/DDBJ databases">
        <authorList>
            <person name="Gilroy R."/>
        </authorList>
    </citation>
    <scope>NUCLEOTIDE SEQUENCE</scope>
    <source>
        <strain evidence="2">ChiSxjej1B13-7958</strain>
    </source>
</reference>
<dbReference type="SUPFAM" id="SSF53448">
    <property type="entry name" value="Nucleotide-diphospho-sugar transferases"/>
    <property type="match status" value="1"/>
</dbReference>
<dbReference type="Gene3D" id="3.90.550.10">
    <property type="entry name" value="Spore Coat Polysaccharide Biosynthesis Protein SpsA, Chain A"/>
    <property type="match status" value="1"/>
</dbReference>
<reference evidence="2" key="2">
    <citation type="journal article" date="2021" name="PeerJ">
        <title>Extensive microbial diversity within the chicken gut microbiome revealed by metagenomics and culture.</title>
        <authorList>
            <person name="Gilroy R."/>
            <person name="Ravi A."/>
            <person name="Getino M."/>
            <person name="Pursley I."/>
            <person name="Horton D.L."/>
            <person name="Alikhan N.F."/>
            <person name="Baker D."/>
            <person name="Gharbi K."/>
            <person name="Hall N."/>
            <person name="Watson M."/>
            <person name="Adriaenssens E.M."/>
            <person name="Foster-Nyarko E."/>
            <person name="Jarju S."/>
            <person name="Secka A."/>
            <person name="Antonio M."/>
            <person name="Oren A."/>
            <person name="Chaudhuri R.R."/>
            <person name="La Ragione R."/>
            <person name="Hildebrand F."/>
            <person name="Pallen M.J."/>
        </authorList>
    </citation>
    <scope>NUCLEOTIDE SEQUENCE</scope>
    <source>
        <strain evidence="2">ChiSxjej1B13-7958</strain>
    </source>
</reference>
<evidence type="ECO:0000259" key="1">
    <source>
        <dbReference type="Pfam" id="PF00535"/>
    </source>
</evidence>
<evidence type="ECO:0000313" key="3">
    <source>
        <dbReference type="Proteomes" id="UP000824242"/>
    </source>
</evidence>
<dbReference type="AlphaFoldDB" id="A0A9D1APT5"/>
<evidence type="ECO:0000313" key="2">
    <source>
        <dbReference type="EMBL" id="HIR48037.1"/>
    </source>
</evidence>
<dbReference type="Proteomes" id="UP000824242">
    <property type="component" value="Unassembled WGS sequence"/>
</dbReference>
<organism evidence="2 3">
    <name type="scientific">Candidatus Caccousia avicola</name>
    <dbReference type="NCBI Taxonomy" id="2840721"/>
    <lineage>
        <taxon>Bacteria</taxon>
        <taxon>Bacillati</taxon>
        <taxon>Bacillota</taxon>
        <taxon>Clostridia</taxon>
        <taxon>Eubacteriales</taxon>
        <taxon>Oscillospiraceae</taxon>
        <taxon>Oscillospiraceae incertae sedis</taxon>
        <taxon>Candidatus Caccousia</taxon>
    </lineage>
</organism>